<dbReference type="InterPro" id="IPR036249">
    <property type="entry name" value="Thioredoxin-like_sf"/>
</dbReference>
<comment type="caution">
    <text evidence="1">The sequence shown here is derived from an EMBL/GenBank/DDBJ whole genome shotgun (WGS) entry which is preliminary data.</text>
</comment>
<dbReference type="PANTHER" id="PTHR33558:SF1">
    <property type="entry name" value="GLUTAREDOXIN-LIKE PROTEIN C5ORF63 HOMOLOG"/>
    <property type="match status" value="1"/>
</dbReference>
<dbReference type="Proteomes" id="UP000663970">
    <property type="component" value="Unassembled WGS sequence"/>
</dbReference>
<dbReference type="PROSITE" id="PS51354">
    <property type="entry name" value="GLUTAREDOXIN_2"/>
    <property type="match status" value="1"/>
</dbReference>
<reference evidence="1 2" key="1">
    <citation type="submission" date="2020-12" db="EMBL/GenBank/DDBJ databases">
        <title>Oil enriched cultivation method for isolating marine PHA-producing bacteria.</title>
        <authorList>
            <person name="Zheng W."/>
            <person name="Yu S."/>
            <person name="Huang Y."/>
        </authorList>
    </citation>
    <scope>NUCLEOTIDE SEQUENCE [LARGE SCALE GENOMIC DNA]</scope>
    <source>
        <strain evidence="1 2">SY-2-6</strain>
    </source>
</reference>
<keyword evidence="2" id="KW-1185">Reference proteome</keyword>
<evidence type="ECO:0000313" key="1">
    <source>
        <dbReference type="EMBL" id="MBN8235414.1"/>
    </source>
</evidence>
<organism evidence="1 2">
    <name type="scientific">Halobacillus kuroshimensis</name>
    <dbReference type="NCBI Taxonomy" id="302481"/>
    <lineage>
        <taxon>Bacteria</taxon>
        <taxon>Bacillati</taxon>
        <taxon>Bacillota</taxon>
        <taxon>Bacilli</taxon>
        <taxon>Bacillales</taxon>
        <taxon>Bacillaceae</taxon>
        <taxon>Halobacillus</taxon>
    </lineage>
</organism>
<accession>A0ABS3DVP8</accession>
<dbReference type="RefSeq" id="WP_027956323.1">
    <property type="nucleotide sequence ID" value="NZ_JAEKJY010000002.1"/>
</dbReference>
<dbReference type="InterPro" id="IPR052565">
    <property type="entry name" value="Glutaredoxin-like_YDR286C"/>
</dbReference>
<dbReference type="PANTHER" id="PTHR33558">
    <property type="entry name" value="GLUTAREDOXIN-LIKE PROTEIN C5ORF63 HOMOLOG"/>
    <property type="match status" value="1"/>
</dbReference>
<proteinExistence type="predicted"/>
<gene>
    <name evidence="1" type="ORF">JF544_09130</name>
</gene>
<dbReference type="Gene3D" id="3.40.30.10">
    <property type="entry name" value="Glutaredoxin"/>
    <property type="match status" value="1"/>
</dbReference>
<name>A0ABS3DVP8_9BACI</name>
<dbReference type="EMBL" id="JAEKJY010000002">
    <property type="protein sequence ID" value="MBN8235414.1"/>
    <property type="molecule type" value="Genomic_DNA"/>
</dbReference>
<dbReference type="Pfam" id="PF05768">
    <property type="entry name" value="Glrx-like"/>
    <property type="match status" value="1"/>
</dbReference>
<dbReference type="InterPro" id="IPR008554">
    <property type="entry name" value="Glutaredoxin-like"/>
</dbReference>
<protein>
    <submittedName>
        <fullName evidence="1">Glutaredoxin family protein</fullName>
    </submittedName>
</protein>
<evidence type="ECO:0000313" key="2">
    <source>
        <dbReference type="Proteomes" id="UP000663970"/>
    </source>
</evidence>
<sequence length="73" mass="8680">MQTVVLYRKNGCALCDEVRALLSLFSVEVAEIDIETDPELHEKYFLEIPVVRINEEELDYRSIDYFELQKRLQ</sequence>
<dbReference type="SUPFAM" id="SSF52833">
    <property type="entry name" value="Thioredoxin-like"/>
    <property type="match status" value="1"/>
</dbReference>